<dbReference type="PANTHER" id="PTHR11390">
    <property type="entry name" value="PROKARYOTIC DNA TOPOISOMERASE"/>
    <property type="match status" value="1"/>
</dbReference>
<feature type="domain" description="Topo IA-type catalytic" evidence="4">
    <location>
        <begin position="142"/>
        <end position="562"/>
    </location>
</feature>
<evidence type="ECO:0000256" key="3">
    <source>
        <dbReference type="ARBA" id="ARBA00023235"/>
    </source>
</evidence>
<accession>A0A494J8Z7</accession>
<name>A0A494J8Z7_9FLAO</name>
<dbReference type="Gene3D" id="1.10.460.10">
    <property type="entry name" value="Topoisomerase I, domain 2"/>
    <property type="match status" value="1"/>
</dbReference>
<dbReference type="InterPro" id="IPR003602">
    <property type="entry name" value="Topo_IA_DNA-bd_dom"/>
</dbReference>
<sequence>MKIIVADGPRVAQEIAFFLGLQNINGHYTSTDFCIFDIKNIFTSDFTAHLSKQTGAGLPLFAIDTVKEEFPSLEKQYLLFEHLNNCTEIILALGFCSAEELMFHDILKGLDREIPVKRLLLNDLTLASIKEGFSNLLPVNKCDNLYHNIKRRKISIRAFEKILSGCLMESCERQHEPNLWAFPLLCMIAEKFKAFKAHKSDVFWQLQACFRKDYLSYKITSELKWVSSKEAEKAIRILERYPRAIVSSIEKEKFTETSPLLFNLFDLSKEAYHRLGFSFKETLETALTLYEKKFITFPVTSSGHIPKHRWGSVIKLADLLKENKRCCLAAERLNLKSLNKEIISDIPPSSNHGILPTTVLPTGLNTKENALYNLISLRFLESLSNPCVKEITKIKLEALHYDFYLKGIKLLEKGWREVKGFYYGKEQDFIIDFPDLKISDEIKISRIESKDISFFRPRLYDKYGLVSEVENFRKGLNLTHEVLWDIDKALNYLIGNGYIRKQNTCFIATDKGQRLYDVIKDLKIAKLEMPISWEMTLENSKDGSSDYSLFNKKLKVYISNIRHELSTFISGSQDSMFLLCPQCKCKRLKFKYGEIYCPDPSCQWTLKRKIFGKELSEKELESLITYGKTSLISGLETKSGKHFTASLFLDKHSRVGFNC</sequence>
<dbReference type="GO" id="GO:0006310">
    <property type="term" value="P:DNA recombination"/>
    <property type="evidence" value="ECO:0007669"/>
    <property type="project" value="TreeGrafter"/>
</dbReference>
<proteinExistence type="predicted"/>
<dbReference type="GO" id="GO:0006281">
    <property type="term" value="P:DNA repair"/>
    <property type="evidence" value="ECO:0007669"/>
    <property type="project" value="TreeGrafter"/>
</dbReference>
<dbReference type="InterPro" id="IPR023405">
    <property type="entry name" value="Topo_IA_core_domain"/>
</dbReference>
<dbReference type="EMBL" id="MAHS01000003">
    <property type="protein sequence ID" value="OPB52048.1"/>
    <property type="molecule type" value="Genomic_DNA"/>
</dbReference>
<reference evidence="5 7" key="1">
    <citation type="submission" date="2016-02" db="EMBL/GenBank/DDBJ databases">
        <authorList>
            <person name="Nicholson A.C."/>
            <person name="Humrighouse B.W."/>
            <person name="Loparev V."/>
            <person name="Emery B."/>
            <person name="Graziano J."/>
            <person name="McQuiston J.R."/>
        </authorList>
    </citation>
    <scope>NUCLEOTIDE SEQUENCE [LARGE SCALE GENOMIC DNA]</scope>
    <source>
        <strain evidence="5 7">E6809</strain>
    </source>
</reference>
<dbReference type="GO" id="GO:0003917">
    <property type="term" value="F:DNA topoisomerase type I (single strand cut, ATP-independent) activity"/>
    <property type="evidence" value="ECO:0007669"/>
    <property type="project" value="InterPro"/>
</dbReference>
<evidence type="ECO:0000256" key="1">
    <source>
        <dbReference type="ARBA" id="ARBA00023029"/>
    </source>
</evidence>
<protein>
    <recommendedName>
        <fullName evidence="4">Topo IA-type catalytic domain-containing protein</fullName>
    </recommendedName>
</protein>
<dbReference type="AlphaFoldDB" id="A0A494J8Z7"/>
<dbReference type="Gene3D" id="2.70.20.10">
    <property type="entry name" value="Topoisomerase I, domain 3"/>
    <property type="match status" value="1"/>
</dbReference>
<dbReference type="SUPFAM" id="SSF56712">
    <property type="entry name" value="Prokaryotic type I DNA topoisomerase"/>
    <property type="match status" value="1"/>
</dbReference>
<evidence type="ECO:0000259" key="4">
    <source>
        <dbReference type="PROSITE" id="PS52039"/>
    </source>
</evidence>
<dbReference type="SMART" id="SM00437">
    <property type="entry name" value="TOP1Ac"/>
    <property type="match status" value="1"/>
</dbReference>
<dbReference type="EMBL" id="CP014339">
    <property type="protein sequence ID" value="AQX51327.1"/>
    <property type="molecule type" value="Genomic_DNA"/>
</dbReference>
<dbReference type="InterPro" id="IPR013825">
    <property type="entry name" value="Topo_IA_cen_sub2"/>
</dbReference>
<dbReference type="InterPro" id="IPR000380">
    <property type="entry name" value="Topo_IA"/>
</dbReference>
<keyword evidence="2" id="KW-0238">DNA-binding</keyword>
<dbReference type="InterPro" id="IPR025589">
    <property type="entry name" value="Toprim_C_rpt"/>
</dbReference>
<dbReference type="Gene3D" id="1.10.290.10">
    <property type="entry name" value="Topoisomerase I, domain 4"/>
    <property type="match status" value="1"/>
</dbReference>
<dbReference type="GO" id="GO:0003677">
    <property type="term" value="F:DNA binding"/>
    <property type="evidence" value="ECO:0007669"/>
    <property type="project" value="UniProtKB-KW"/>
</dbReference>
<dbReference type="Pfam" id="PF13342">
    <property type="entry name" value="Toprim_Crpt"/>
    <property type="match status" value="1"/>
</dbReference>
<keyword evidence="3" id="KW-0413">Isomerase</keyword>
<dbReference type="InterPro" id="IPR013497">
    <property type="entry name" value="Topo_IA_cen"/>
</dbReference>
<dbReference type="PROSITE" id="PS52039">
    <property type="entry name" value="TOPO_IA_2"/>
    <property type="match status" value="1"/>
</dbReference>
<organism evidence="6">
    <name type="scientific">Elizabethkingia anophelis</name>
    <dbReference type="NCBI Taxonomy" id="1117645"/>
    <lineage>
        <taxon>Bacteria</taxon>
        <taxon>Pseudomonadati</taxon>
        <taxon>Bacteroidota</taxon>
        <taxon>Flavobacteriia</taxon>
        <taxon>Flavobacteriales</taxon>
        <taxon>Weeksellaceae</taxon>
        <taxon>Elizabethkingia</taxon>
    </lineage>
</organism>
<reference evidence="6" key="2">
    <citation type="submission" date="2016-06" db="EMBL/GenBank/DDBJ databases">
        <authorList>
            <person name="Nicholson A.C."/>
        </authorList>
    </citation>
    <scope>NUCLEOTIDE SEQUENCE [LARGE SCALE GENOMIC DNA]</scope>
    <source>
        <strain evidence="6">E6809</strain>
    </source>
</reference>
<dbReference type="InterPro" id="IPR013826">
    <property type="entry name" value="Topo_IA_cen_sub3"/>
</dbReference>
<evidence type="ECO:0000313" key="7">
    <source>
        <dbReference type="Proteomes" id="UP000189738"/>
    </source>
</evidence>
<evidence type="ECO:0000256" key="2">
    <source>
        <dbReference type="ARBA" id="ARBA00023125"/>
    </source>
</evidence>
<dbReference type="GO" id="GO:0006265">
    <property type="term" value="P:DNA topological change"/>
    <property type="evidence" value="ECO:0007669"/>
    <property type="project" value="InterPro"/>
</dbReference>
<dbReference type="Pfam" id="PF01131">
    <property type="entry name" value="Topoisom_bac"/>
    <property type="match status" value="1"/>
</dbReference>
<keyword evidence="1" id="KW-0799">Topoisomerase</keyword>
<dbReference type="RefSeq" id="WP_078719921.1">
    <property type="nucleotide sequence ID" value="NZ_CP014339.1"/>
</dbReference>
<dbReference type="InterPro" id="IPR013824">
    <property type="entry name" value="Topo_IA_cen_sub1"/>
</dbReference>
<evidence type="ECO:0000313" key="6">
    <source>
        <dbReference type="EMBL" id="OPB52048.1"/>
    </source>
</evidence>
<dbReference type="GO" id="GO:0043597">
    <property type="term" value="C:cytoplasmic replication fork"/>
    <property type="evidence" value="ECO:0007669"/>
    <property type="project" value="TreeGrafter"/>
</dbReference>
<dbReference type="PANTHER" id="PTHR11390:SF21">
    <property type="entry name" value="DNA TOPOISOMERASE 3-ALPHA"/>
    <property type="match status" value="1"/>
</dbReference>
<evidence type="ECO:0000313" key="5">
    <source>
        <dbReference type="EMBL" id="AQX51327.1"/>
    </source>
</evidence>
<dbReference type="Proteomes" id="UP000189738">
    <property type="component" value="Chromosome"/>
</dbReference>
<gene>
    <name evidence="5" type="ORF">AYC66_11840</name>
    <name evidence="6" type="ORF">BAY09_12790</name>
</gene>